<evidence type="ECO:0000256" key="1">
    <source>
        <dbReference type="ARBA" id="ARBA00004651"/>
    </source>
</evidence>
<feature type="transmembrane region" description="Helical" evidence="6">
    <location>
        <begin position="761"/>
        <end position="785"/>
    </location>
</feature>
<reference evidence="8 9" key="1">
    <citation type="submission" date="2020-05" db="EMBL/GenBank/DDBJ databases">
        <title>Paenibacillus glebae, sp. nov., Paenibacillus humi sp. nov., Paenibacillus pedi sp. nov., Paenibacillus terrestris sp. nov. and Paenibacillus terricola sp. nov., isolated from a forest top soil sample.</title>
        <authorList>
            <person name="Qi S."/>
            <person name="Carlier A."/>
            <person name="Cnockaert M."/>
            <person name="Vandamme P."/>
        </authorList>
    </citation>
    <scope>NUCLEOTIDE SEQUENCE [LARGE SCALE GENOMIC DNA]</scope>
    <source>
        <strain evidence="8 9">LMG 29502</strain>
    </source>
</reference>
<evidence type="ECO:0000313" key="9">
    <source>
        <dbReference type="Proteomes" id="UP000711047"/>
    </source>
</evidence>
<feature type="transmembrane region" description="Helical" evidence="6">
    <location>
        <begin position="666"/>
        <end position="688"/>
    </location>
</feature>
<dbReference type="InterPro" id="IPR003838">
    <property type="entry name" value="ABC3_permease_C"/>
</dbReference>
<keyword evidence="9" id="KW-1185">Reference proteome</keyword>
<dbReference type="PANTHER" id="PTHR30287:SF2">
    <property type="entry name" value="BLL1001 PROTEIN"/>
    <property type="match status" value="1"/>
</dbReference>
<organism evidence="8 9">
    <name type="scientific">Paenibacillus tritici</name>
    <dbReference type="NCBI Taxonomy" id="1873425"/>
    <lineage>
        <taxon>Bacteria</taxon>
        <taxon>Bacillati</taxon>
        <taxon>Bacillota</taxon>
        <taxon>Bacilli</taxon>
        <taxon>Bacillales</taxon>
        <taxon>Paenibacillaceae</taxon>
        <taxon>Paenibacillus</taxon>
    </lineage>
</organism>
<evidence type="ECO:0000256" key="3">
    <source>
        <dbReference type="ARBA" id="ARBA00022692"/>
    </source>
</evidence>
<evidence type="ECO:0000256" key="6">
    <source>
        <dbReference type="SAM" id="Phobius"/>
    </source>
</evidence>
<feature type="transmembrane region" description="Helical" evidence="6">
    <location>
        <begin position="718"/>
        <end position="741"/>
    </location>
</feature>
<feature type="transmembrane region" description="Helical" evidence="6">
    <location>
        <begin position="257"/>
        <end position="286"/>
    </location>
</feature>
<evidence type="ECO:0000256" key="4">
    <source>
        <dbReference type="ARBA" id="ARBA00022989"/>
    </source>
</evidence>
<evidence type="ECO:0000256" key="2">
    <source>
        <dbReference type="ARBA" id="ARBA00022475"/>
    </source>
</evidence>
<evidence type="ECO:0000256" key="5">
    <source>
        <dbReference type="ARBA" id="ARBA00023136"/>
    </source>
</evidence>
<protein>
    <submittedName>
        <fullName evidence="8">FtsX-like permease family protein</fullName>
    </submittedName>
</protein>
<proteinExistence type="predicted"/>
<dbReference type="Pfam" id="PF02687">
    <property type="entry name" value="FtsX"/>
    <property type="match status" value="2"/>
</dbReference>
<sequence>MSAIGSICLGNLRRRKVQNALIGLLLLLSTLLINTAITVITSSENLYEDLHRETRGSHELLKLTKGLHDPQRVQEWWAGQQGITVSSVMTYKSMAGIIHNGEDIPNLSLYMMSTPDQPFGTDELVFAQGQEAAHPEPGTVWIPTSLAYKYNVAAGDTLQFKAGDEPLQLSVSAVVIDLPLGGPFSTTARIWMNPADYQQDLSTVSVNNSYLMGIRFDDYSQSAAYWEQFEEFLGTPFMEERTTYEEISAFYFIMNKIIGFVMTFLGLVMMLVALYTIGFTISDAILSNYKTIGIFKSLGLSSRKIIFTYILQYGFLSLITIIPGLLLSRLLSGVIIELSLSFLKTDHSSVHIYSSDTELIVGAGILLLILLVVWVYAGKARSIQPMQAIRYGMSEAAHSRINRKWGEERRRGKEFEKWPVPVVIGLRNVTKNLKGSLLMLVLTTVTSAVLVFGLVLLNSIYQMQETSPLWGYDSSDVVVMVTNAAEFDHSSLTADIASDSRVLNLNWAGYAIGVAPASRTQASDPAGSRPQSVNIPLTVVEGSMDEIGLASISGRNPHNRNEISIGINISRKLNKEIGDVVELYIEKEKHSFTVTGIYQSIANMSNQARVTSEVVRNLSAETGYLNLKDSADSDDIVQQLNDSYGSDIQAVKQQTMLDSVFKEATAVLIIPMSLLGLLFLLITCLIIYSTSRIHIRKEIKTYGIYKSIGLTSNTIRSALTLGIAALAAAGAILGIFCGVYLLPGILRGLLSSYGIVKLPLLMQWTGISLLALLSITVAGCGCWFASRIIRSHSARILVTE</sequence>
<comment type="subcellular location">
    <subcellularLocation>
        <location evidence="1">Cell membrane</location>
        <topology evidence="1">Multi-pass membrane protein</topology>
    </subcellularLocation>
</comment>
<feature type="domain" description="ABC3 transporter permease C-terminal" evidence="7">
    <location>
        <begin position="674"/>
        <end position="793"/>
    </location>
</feature>
<feature type="transmembrane region" description="Helical" evidence="6">
    <location>
        <begin position="359"/>
        <end position="377"/>
    </location>
</feature>
<evidence type="ECO:0000259" key="7">
    <source>
        <dbReference type="Pfam" id="PF02687"/>
    </source>
</evidence>
<dbReference type="EMBL" id="JABMKX010000024">
    <property type="protein sequence ID" value="NQX49309.1"/>
    <property type="molecule type" value="Genomic_DNA"/>
</dbReference>
<dbReference type="Proteomes" id="UP000711047">
    <property type="component" value="Unassembled WGS sequence"/>
</dbReference>
<keyword evidence="2" id="KW-1003">Cell membrane</keyword>
<comment type="caution">
    <text evidence="8">The sequence shown here is derived from an EMBL/GenBank/DDBJ whole genome shotgun (WGS) entry which is preliminary data.</text>
</comment>
<accession>A0ABX2DYT0</accession>
<keyword evidence="3 6" id="KW-0812">Transmembrane</keyword>
<dbReference type="InterPro" id="IPR038766">
    <property type="entry name" value="Membrane_comp_ABC_pdt"/>
</dbReference>
<name>A0ABX2DYT0_9BACL</name>
<keyword evidence="4 6" id="KW-1133">Transmembrane helix</keyword>
<feature type="transmembrane region" description="Helical" evidence="6">
    <location>
        <begin position="20"/>
        <end position="40"/>
    </location>
</feature>
<dbReference type="PANTHER" id="PTHR30287">
    <property type="entry name" value="MEMBRANE COMPONENT OF PREDICTED ABC SUPERFAMILY METABOLITE UPTAKE TRANSPORTER"/>
    <property type="match status" value="1"/>
</dbReference>
<keyword evidence="5 6" id="KW-0472">Membrane</keyword>
<feature type="transmembrane region" description="Helical" evidence="6">
    <location>
        <begin position="306"/>
        <end position="326"/>
    </location>
</feature>
<feature type="transmembrane region" description="Helical" evidence="6">
    <location>
        <begin position="437"/>
        <end position="457"/>
    </location>
</feature>
<evidence type="ECO:0000313" key="8">
    <source>
        <dbReference type="EMBL" id="NQX49309.1"/>
    </source>
</evidence>
<gene>
    <name evidence="8" type="ORF">HQN87_28730</name>
</gene>
<feature type="domain" description="ABC3 transporter permease C-terminal" evidence="7">
    <location>
        <begin position="264"/>
        <end position="385"/>
    </location>
</feature>